<evidence type="ECO:0000313" key="1">
    <source>
        <dbReference type="EMBL" id="KAF2246889.1"/>
    </source>
</evidence>
<keyword evidence="2" id="KW-1185">Reference proteome</keyword>
<reference evidence="1" key="1">
    <citation type="journal article" date="2020" name="Stud. Mycol.">
        <title>101 Dothideomycetes genomes: a test case for predicting lifestyles and emergence of pathogens.</title>
        <authorList>
            <person name="Haridas S."/>
            <person name="Albert R."/>
            <person name="Binder M."/>
            <person name="Bloem J."/>
            <person name="Labutti K."/>
            <person name="Salamov A."/>
            <person name="Andreopoulos B."/>
            <person name="Baker S."/>
            <person name="Barry K."/>
            <person name="Bills G."/>
            <person name="Bluhm B."/>
            <person name="Cannon C."/>
            <person name="Castanera R."/>
            <person name="Culley D."/>
            <person name="Daum C."/>
            <person name="Ezra D."/>
            <person name="Gonzalez J."/>
            <person name="Henrissat B."/>
            <person name="Kuo A."/>
            <person name="Liang C."/>
            <person name="Lipzen A."/>
            <person name="Lutzoni F."/>
            <person name="Magnuson J."/>
            <person name="Mondo S."/>
            <person name="Nolan M."/>
            <person name="Ohm R."/>
            <person name="Pangilinan J."/>
            <person name="Park H.-J."/>
            <person name="Ramirez L."/>
            <person name="Alfaro M."/>
            <person name="Sun H."/>
            <person name="Tritt A."/>
            <person name="Yoshinaga Y."/>
            <person name="Zwiers L.-H."/>
            <person name="Turgeon B."/>
            <person name="Goodwin S."/>
            <person name="Spatafora J."/>
            <person name="Crous P."/>
            <person name="Grigoriev I."/>
        </authorList>
    </citation>
    <scope>NUCLEOTIDE SEQUENCE</scope>
    <source>
        <strain evidence="1">CBS 122368</strain>
    </source>
</reference>
<name>A0A6A6I9J3_9PLEO</name>
<dbReference type="GeneID" id="54582823"/>
<dbReference type="AlphaFoldDB" id="A0A6A6I9J3"/>
<sequence length="260" mass="29746">MAVVVNNAYCLGTSCPRCYAFGDRVGKLEWECRSCGLTYSHGCSENEIQDVAADSQQTTRPLPAIPCRSEANRAYTKYSTGEVRDPFPPAGGYYSDDEEDEEDEDLQPFKTLHIRVHSPPLIAIIATIYKGVNSTLSDFKRLLPAKRTMAPEANPRSFGFSTFVRHLGVISQIFHELWRDHREVSRYSIPMRPRENLSANQKSTMSIQRTKHEAYYQRCVLIILLRMAKMVGPRHRKTQKSRFVACIRAIRDTRKTTIRP</sequence>
<dbReference type="EMBL" id="ML987198">
    <property type="protein sequence ID" value="KAF2246889.1"/>
    <property type="molecule type" value="Genomic_DNA"/>
</dbReference>
<accession>A0A6A6I9J3</accession>
<gene>
    <name evidence="1" type="ORF">BU26DRAFT_521288</name>
</gene>
<proteinExistence type="predicted"/>
<evidence type="ECO:0000313" key="2">
    <source>
        <dbReference type="Proteomes" id="UP000800094"/>
    </source>
</evidence>
<protein>
    <submittedName>
        <fullName evidence="1">Uncharacterized protein</fullName>
    </submittedName>
</protein>
<organism evidence="1 2">
    <name type="scientific">Trematosphaeria pertusa</name>
    <dbReference type="NCBI Taxonomy" id="390896"/>
    <lineage>
        <taxon>Eukaryota</taxon>
        <taxon>Fungi</taxon>
        <taxon>Dikarya</taxon>
        <taxon>Ascomycota</taxon>
        <taxon>Pezizomycotina</taxon>
        <taxon>Dothideomycetes</taxon>
        <taxon>Pleosporomycetidae</taxon>
        <taxon>Pleosporales</taxon>
        <taxon>Massarineae</taxon>
        <taxon>Trematosphaeriaceae</taxon>
        <taxon>Trematosphaeria</taxon>
    </lineage>
</organism>
<dbReference type="Proteomes" id="UP000800094">
    <property type="component" value="Unassembled WGS sequence"/>
</dbReference>
<dbReference type="RefSeq" id="XP_033681893.1">
    <property type="nucleotide sequence ID" value="XM_033829493.1"/>
</dbReference>